<sequence length="80" mass="9001">MVKWGYRNFEEREKTMSAPVTRRALSRPRHGRMIGGVCAGLAQRFGMKPNTVRLLAVLSCLLPGPQFVAYLILWAVIPSE</sequence>
<evidence type="ECO:0000256" key="4">
    <source>
        <dbReference type="ARBA" id="ARBA00022989"/>
    </source>
</evidence>
<evidence type="ECO:0000256" key="3">
    <source>
        <dbReference type="ARBA" id="ARBA00022692"/>
    </source>
</evidence>
<evidence type="ECO:0000313" key="8">
    <source>
        <dbReference type="EMBL" id="SFW92585.1"/>
    </source>
</evidence>
<dbReference type="GO" id="GO:0005886">
    <property type="term" value="C:plasma membrane"/>
    <property type="evidence" value="ECO:0007669"/>
    <property type="project" value="UniProtKB-SubCell"/>
</dbReference>
<name>A0A1K1T7H2_9PSEU</name>
<evidence type="ECO:0000256" key="6">
    <source>
        <dbReference type="SAM" id="Phobius"/>
    </source>
</evidence>
<keyword evidence="2" id="KW-1003">Cell membrane</keyword>
<keyword evidence="9" id="KW-1185">Reference proteome</keyword>
<keyword evidence="4 6" id="KW-1133">Transmembrane helix</keyword>
<keyword evidence="3 6" id="KW-0812">Transmembrane</keyword>
<evidence type="ECO:0000256" key="1">
    <source>
        <dbReference type="ARBA" id="ARBA00004162"/>
    </source>
</evidence>
<evidence type="ECO:0000259" key="7">
    <source>
        <dbReference type="Pfam" id="PF04024"/>
    </source>
</evidence>
<reference evidence="9" key="1">
    <citation type="submission" date="2016-11" db="EMBL/GenBank/DDBJ databases">
        <authorList>
            <person name="Varghese N."/>
            <person name="Submissions S."/>
        </authorList>
    </citation>
    <scope>NUCLEOTIDE SEQUENCE [LARGE SCALE GENOMIC DNA]</scope>
    <source>
        <strain evidence="9">DSM 44671</strain>
    </source>
</reference>
<protein>
    <submittedName>
        <fullName evidence="8">Phage shock protein PspC (Stress-responsive transcriptional regulator)</fullName>
    </submittedName>
</protein>
<comment type="subcellular location">
    <subcellularLocation>
        <location evidence="1">Cell membrane</location>
        <topology evidence="1">Single-pass membrane protein</topology>
    </subcellularLocation>
</comment>
<gene>
    <name evidence="8" type="ORF">SAMN04489730_8728</name>
</gene>
<dbReference type="STRING" id="546364.SAMN04489730_8728"/>
<dbReference type="InterPro" id="IPR007168">
    <property type="entry name" value="Phageshock_PspC_N"/>
</dbReference>
<dbReference type="AlphaFoldDB" id="A0A1K1T7H2"/>
<evidence type="ECO:0000256" key="2">
    <source>
        <dbReference type="ARBA" id="ARBA00022475"/>
    </source>
</evidence>
<evidence type="ECO:0000256" key="5">
    <source>
        <dbReference type="ARBA" id="ARBA00023136"/>
    </source>
</evidence>
<accession>A0A1K1T7H2</accession>
<dbReference type="Proteomes" id="UP000182740">
    <property type="component" value="Unassembled WGS sequence"/>
</dbReference>
<dbReference type="EMBL" id="FPJG01000006">
    <property type="protein sequence ID" value="SFW92585.1"/>
    <property type="molecule type" value="Genomic_DNA"/>
</dbReference>
<dbReference type="Pfam" id="PF04024">
    <property type="entry name" value="PspC"/>
    <property type="match status" value="1"/>
</dbReference>
<dbReference type="InterPro" id="IPR052027">
    <property type="entry name" value="PspC"/>
</dbReference>
<keyword evidence="5 6" id="KW-0472">Membrane</keyword>
<proteinExistence type="predicted"/>
<dbReference type="PANTHER" id="PTHR33885">
    <property type="entry name" value="PHAGE SHOCK PROTEIN C"/>
    <property type="match status" value="1"/>
</dbReference>
<feature type="domain" description="Phage shock protein PspC N-terminal" evidence="7">
    <location>
        <begin position="24"/>
        <end position="80"/>
    </location>
</feature>
<feature type="transmembrane region" description="Helical" evidence="6">
    <location>
        <begin position="54"/>
        <end position="77"/>
    </location>
</feature>
<evidence type="ECO:0000313" key="9">
    <source>
        <dbReference type="Proteomes" id="UP000182740"/>
    </source>
</evidence>
<dbReference type="PANTHER" id="PTHR33885:SF3">
    <property type="entry name" value="PHAGE SHOCK PROTEIN C"/>
    <property type="match status" value="1"/>
</dbReference>
<organism evidence="8 9">
    <name type="scientific">Amycolatopsis australiensis</name>
    <dbReference type="NCBI Taxonomy" id="546364"/>
    <lineage>
        <taxon>Bacteria</taxon>
        <taxon>Bacillati</taxon>
        <taxon>Actinomycetota</taxon>
        <taxon>Actinomycetes</taxon>
        <taxon>Pseudonocardiales</taxon>
        <taxon>Pseudonocardiaceae</taxon>
        <taxon>Amycolatopsis</taxon>
    </lineage>
</organism>